<keyword evidence="4" id="KW-0808">Transferase</keyword>
<dbReference type="SUPFAM" id="SSF53383">
    <property type="entry name" value="PLP-dependent transferases"/>
    <property type="match status" value="1"/>
</dbReference>
<organism evidence="4 5">
    <name type="scientific">Catenulispora pinistramenti</name>
    <dbReference type="NCBI Taxonomy" id="2705254"/>
    <lineage>
        <taxon>Bacteria</taxon>
        <taxon>Bacillati</taxon>
        <taxon>Actinomycetota</taxon>
        <taxon>Actinomycetes</taxon>
        <taxon>Catenulisporales</taxon>
        <taxon>Catenulisporaceae</taxon>
        <taxon>Catenulispora</taxon>
    </lineage>
</organism>
<dbReference type="Pfam" id="PF00202">
    <property type="entry name" value="Aminotran_3"/>
    <property type="match status" value="1"/>
</dbReference>
<dbReference type="Gene3D" id="3.40.640.10">
    <property type="entry name" value="Type I PLP-dependent aspartate aminotransferase-like (Major domain)"/>
    <property type="match status" value="1"/>
</dbReference>
<dbReference type="Proteomes" id="UP000730482">
    <property type="component" value="Unassembled WGS sequence"/>
</dbReference>
<evidence type="ECO:0000313" key="4">
    <source>
        <dbReference type="EMBL" id="MBS2547997.1"/>
    </source>
</evidence>
<evidence type="ECO:0000256" key="3">
    <source>
        <dbReference type="RuleBase" id="RU003560"/>
    </source>
</evidence>
<evidence type="ECO:0000313" key="5">
    <source>
        <dbReference type="Proteomes" id="UP000730482"/>
    </source>
</evidence>
<dbReference type="InterPro" id="IPR049704">
    <property type="entry name" value="Aminotrans_3_PPA_site"/>
</dbReference>
<dbReference type="RefSeq" id="WP_212009576.1">
    <property type="nucleotide sequence ID" value="NZ_JAAFYZ010000039.1"/>
</dbReference>
<protein>
    <submittedName>
        <fullName evidence="4">Aspartate aminotransferase family protein</fullName>
    </submittedName>
</protein>
<evidence type="ECO:0000256" key="1">
    <source>
        <dbReference type="ARBA" id="ARBA00001933"/>
    </source>
</evidence>
<comment type="cofactor">
    <cofactor evidence="1">
        <name>pyridoxal 5'-phosphate</name>
        <dbReference type="ChEBI" id="CHEBI:597326"/>
    </cofactor>
</comment>
<dbReference type="EMBL" id="JAAFYZ010000039">
    <property type="protein sequence ID" value="MBS2547997.1"/>
    <property type="molecule type" value="Genomic_DNA"/>
</dbReference>
<dbReference type="PANTHER" id="PTHR43713:SF3">
    <property type="entry name" value="GLUTAMATE-1-SEMIALDEHYDE 2,1-AMINOMUTASE 1, CHLOROPLASTIC-RELATED"/>
    <property type="match status" value="1"/>
</dbReference>
<dbReference type="CDD" id="cd00610">
    <property type="entry name" value="OAT_like"/>
    <property type="match status" value="1"/>
</dbReference>
<dbReference type="PROSITE" id="PS00600">
    <property type="entry name" value="AA_TRANSFER_CLASS_3"/>
    <property type="match status" value="1"/>
</dbReference>
<dbReference type="InterPro" id="IPR015421">
    <property type="entry name" value="PyrdxlP-dep_Trfase_major"/>
</dbReference>
<reference evidence="4 5" key="1">
    <citation type="submission" date="2020-02" db="EMBL/GenBank/DDBJ databases">
        <title>Acidophilic actinobacteria isolated from forest soil.</title>
        <authorList>
            <person name="Golinska P."/>
        </authorList>
    </citation>
    <scope>NUCLEOTIDE SEQUENCE [LARGE SCALE GENOMIC DNA]</scope>
    <source>
        <strain evidence="4 5">NL8</strain>
    </source>
</reference>
<evidence type="ECO:0000256" key="2">
    <source>
        <dbReference type="ARBA" id="ARBA00022898"/>
    </source>
</evidence>
<keyword evidence="2 3" id="KW-0663">Pyridoxal phosphate</keyword>
<gene>
    <name evidence="4" type="ORF">KGQ19_14095</name>
</gene>
<comment type="caution">
    <text evidence="4">The sequence shown here is derived from an EMBL/GenBank/DDBJ whole genome shotgun (WGS) entry which is preliminary data.</text>
</comment>
<dbReference type="PANTHER" id="PTHR43713">
    <property type="entry name" value="GLUTAMATE-1-SEMIALDEHYDE 2,1-AMINOMUTASE"/>
    <property type="match status" value="1"/>
</dbReference>
<sequence length="432" mass="45625">MTTSQAATRTAGLRDRAEAVIPGGVSSNVRLLAPRVFFERGAGPRLWDVEGNDYVDYLLGQGPAFLGHAHPQVTEAVARAVRSGMVYGAQHALEVEAAERFIAAVRWPDLVRFGVSGTESVQGALRLARAATGRRRLLRFAGHYHGWIDNVLMDFGAEGGRPGTLGQPADALADWLVAPFNDTDALAEVFSAHGEEIAAVIVEPMMCNQGAIVAEPDFLEALRALTTAHGTVLIFDEVITGFRLALGGAAEHYGVTPDLAVYGKALAGGWPVSALAGREELMGRFGTGEVNHSGTFNASVMAAAAVVATLEVLTEDPPYERVAEHGTRLRAGLAGLGDKHQVPLRIQGLPAAFHVSFGGPRSVGGSAPVRDLSGLRELDLVRYAEFSRLLAEHGVWVAGRGIWYVSAAHGDAELSDALERVDAALTADTGTA</sequence>
<keyword evidence="5" id="KW-1185">Reference proteome</keyword>
<keyword evidence="4" id="KW-0032">Aminotransferase</keyword>
<dbReference type="Gene3D" id="3.90.1150.10">
    <property type="entry name" value="Aspartate Aminotransferase, domain 1"/>
    <property type="match status" value="1"/>
</dbReference>
<name>A0ABS5KPM7_9ACTN</name>
<dbReference type="InterPro" id="IPR015424">
    <property type="entry name" value="PyrdxlP-dep_Trfase"/>
</dbReference>
<dbReference type="InterPro" id="IPR015422">
    <property type="entry name" value="PyrdxlP-dep_Trfase_small"/>
</dbReference>
<proteinExistence type="inferred from homology"/>
<comment type="similarity">
    <text evidence="3">Belongs to the class-III pyridoxal-phosphate-dependent aminotransferase family.</text>
</comment>
<accession>A0ABS5KPM7</accession>
<dbReference type="GO" id="GO:0008483">
    <property type="term" value="F:transaminase activity"/>
    <property type="evidence" value="ECO:0007669"/>
    <property type="project" value="UniProtKB-KW"/>
</dbReference>
<dbReference type="InterPro" id="IPR005814">
    <property type="entry name" value="Aminotrans_3"/>
</dbReference>